<comment type="caution">
    <text evidence="1">The sequence shown here is derived from an EMBL/GenBank/DDBJ whole genome shotgun (WGS) entry which is preliminary data.</text>
</comment>
<dbReference type="EMBL" id="BMAV01022688">
    <property type="protein sequence ID" value="GFY77846.1"/>
    <property type="molecule type" value="Genomic_DNA"/>
</dbReference>
<evidence type="ECO:0000313" key="2">
    <source>
        <dbReference type="Proteomes" id="UP000886998"/>
    </source>
</evidence>
<dbReference type="AlphaFoldDB" id="A0A8X6YRG5"/>
<reference evidence="1" key="1">
    <citation type="submission" date="2020-08" db="EMBL/GenBank/DDBJ databases">
        <title>Multicomponent nature underlies the extraordinary mechanical properties of spider dragline silk.</title>
        <authorList>
            <person name="Kono N."/>
            <person name="Nakamura H."/>
            <person name="Mori M."/>
            <person name="Yoshida Y."/>
            <person name="Ohtoshi R."/>
            <person name="Malay A.D."/>
            <person name="Moran D.A.P."/>
            <person name="Tomita M."/>
            <person name="Numata K."/>
            <person name="Arakawa K."/>
        </authorList>
    </citation>
    <scope>NUCLEOTIDE SEQUENCE</scope>
</reference>
<evidence type="ECO:0000313" key="1">
    <source>
        <dbReference type="EMBL" id="GFY77846.1"/>
    </source>
</evidence>
<proteinExistence type="predicted"/>
<organism evidence="1 2">
    <name type="scientific">Trichonephila inaurata madagascariensis</name>
    <dbReference type="NCBI Taxonomy" id="2747483"/>
    <lineage>
        <taxon>Eukaryota</taxon>
        <taxon>Metazoa</taxon>
        <taxon>Ecdysozoa</taxon>
        <taxon>Arthropoda</taxon>
        <taxon>Chelicerata</taxon>
        <taxon>Arachnida</taxon>
        <taxon>Araneae</taxon>
        <taxon>Araneomorphae</taxon>
        <taxon>Entelegynae</taxon>
        <taxon>Araneoidea</taxon>
        <taxon>Nephilidae</taxon>
        <taxon>Trichonephila</taxon>
        <taxon>Trichonephila inaurata</taxon>
    </lineage>
</organism>
<gene>
    <name evidence="1" type="ORF">TNIN_456741</name>
</gene>
<protein>
    <submittedName>
        <fullName evidence="1">Uncharacterized protein</fullName>
    </submittedName>
</protein>
<name>A0A8X6YRG5_9ARAC</name>
<sequence>MKTVLSLPEIEEKKPDLKMLQGQLLLEKAKTDQHLLARTEDPPVLELMETRESKRKYSSESPPLRKKQILREVERNPEVMEKKQLADQIEDEPLIVESRPRKFARMQKQQELERMGIPPILHQLEDLDLIRRPQFLNPPCLQRQTVHPNFVNRMTIQYPGPVRYEVVNAIPSHSDFSNRTNLNDVDEKSIKNHNGISDYMEKLNKINGHYTDSNHTQMSDQVEVPDTFGEDMKNREWGNSIIKSAEAEQSIRSSVIKQTITSTIT</sequence>
<accession>A0A8X6YRG5</accession>
<dbReference type="OrthoDB" id="10451208at2759"/>
<dbReference type="Proteomes" id="UP000886998">
    <property type="component" value="Unassembled WGS sequence"/>
</dbReference>
<keyword evidence="2" id="KW-1185">Reference proteome</keyword>